<sequence>MKGSDFLKNDRKVLGTSSHCKKVQHHDAIKELVACQKAFDTLCFNAVMVHMSYDDQIELQKLVMQMSHAHHHQCLDAFERGIEMFYTALYDISRMKHLKVISEETRKHTHQCRVSMMTCFEHRQTFLEDALDIYHSLCNKDAQRLENSIEKALMSIMHYHLSTKTMHIT</sequence>
<proteinExistence type="predicted"/>
<dbReference type="EMBL" id="CP013213">
    <property type="protein sequence ID" value="AMC92869.1"/>
    <property type="molecule type" value="Genomic_DNA"/>
</dbReference>
<keyword evidence="1" id="KW-0805">Transcription regulation</keyword>
<keyword evidence="5" id="KW-1185">Reference proteome</keyword>
<evidence type="ECO:0008006" key="6">
    <source>
        <dbReference type="Google" id="ProtNLM"/>
    </source>
</evidence>
<dbReference type="STRING" id="1514105.AOC36_02375"/>
<dbReference type="KEGG" id="erl:AOC36_02375"/>
<evidence type="ECO:0000256" key="2">
    <source>
        <dbReference type="ARBA" id="ARBA00023125"/>
    </source>
</evidence>
<keyword evidence="2" id="KW-0238">DNA-binding</keyword>
<evidence type="ECO:0000313" key="5">
    <source>
        <dbReference type="Proteomes" id="UP000063781"/>
    </source>
</evidence>
<dbReference type="InterPro" id="IPR008920">
    <property type="entry name" value="TF_FadR/GntR_C"/>
</dbReference>
<accession>A0A0X8GYS2</accession>
<reference evidence="4 5" key="1">
    <citation type="submission" date="2015-10" db="EMBL/GenBank/DDBJ databases">
        <title>Erysipelothrix larvae sp. LV19 isolated from the larval gut of the rhinoceros beetle, Trypoxylus dichotomus.</title>
        <authorList>
            <person name="Lim S."/>
            <person name="Kim B.-C."/>
        </authorList>
    </citation>
    <scope>NUCLEOTIDE SEQUENCE [LARGE SCALE GENOMIC DNA]</scope>
    <source>
        <strain evidence="4 5">LV19</strain>
    </source>
</reference>
<name>A0A0X8GYS2_9FIRM</name>
<dbReference type="Proteomes" id="UP000063781">
    <property type="component" value="Chromosome"/>
</dbReference>
<dbReference type="GO" id="GO:0003677">
    <property type="term" value="F:DNA binding"/>
    <property type="evidence" value="ECO:0007669"/>
    <property type="project" value="UniProtKB-KW"/>
</dbReference>
<organism evidence="4 5">
    <name type="scientific">Erysipelothrix larvae</name>
    <dbReference type="NCBI Taxonomy" id="1514105"/>
    <lineage>
        <taxon>Bacteria</taxon>
        <taxon>Bacillati</taxon>
        <taxon>Bacillota</taxon>
        <taxon>Erysipelotrichia</taxon>
        <taxon>Erysipelotrichales</taxon>
        <taxon>Erysipelotrichaceae</taxon>
        <taxon>Erysipelothrix</taxon>
    </lineage>
</organism>
<gene>
    <name evidence="4" type="ORF">AOC36_02375</name>
</gene>
<dbReference type="AlphaFoldDB" id="A0A0X8GYS2"/>
<dbReference type="Gene3D" id="1.20.120.530">
    <property type="entry name" value="GntR ligand-binding domain-like"/>
    <property type="match status" value="1"/>
</dbReference>
<dbReference type="SUPFAM" id="SSF48008">
    <property type="entry name" value="GntR ligand-binding domain-like"/>
    <property type="match status" value="1"/>
</dbReference>
<evidence type="ECO:0000256" key="3">
    <source>
        <dbReference type="ARBA" id="ARBA00023163"/>
    </source>
</evidence>
<evidence type="ECO:0000313" key="4">
    <source>
        <dbReference type="EMBL" id="AMC92869.1"/>
    </source>
</evidence>
<protein>
    <recommendedName>
        <fullName evidence="6">GntR C-terminal domain-containing protein</fullName>
    </recommendedName>
</protein>
<keyword evidence="3" id="KW-0804">Transcription</keyword>
<evidence type="ECO:0000256" key="1">
    <source>
        <dbReference type="ARBA" id="ARBA00023015"/>
    </source>
</evidence>